<dbReference type="Proteomes" id="UP000286501">
    <property type="component" value="Unassembled WGS sequence"/>
</dbReference>
<reference evidence="2 3" key="1">
    <citation type="submission" date="2018-08" db="EMBL/GenBank/DDBJ databases">
        <title>A genome reference for cultivated species of the human gut microbiota.</title>
        <authorList>
            <person name="Zou Y."/>
            <person name="Xue W."/>
            <person name="Luo G."/>
        </authorList>
    </citation>
    <scope>NUCLEOTIDE SEQUENCE [LARGE SCALE GENOMIC DNA]</scope>
    <source>
        <strain evidence="2 3">AM22-1</strain>
    </source>
</reference>
<dbReference type="RefSeq" id="WP_118200818.1">
    <property type="nucleotide sequence ID" value="NZ_JBALKD010000100.1"/>
</dbReference>
<sequence>MKKILLSFLCFCFCLLVSAQKVGLVIQYNMAMQIPKKVYEMTDLSKRQLVINKLLNQHQTYTLFTNGNECAFSAMGIDNNVIKIEGNGSCYTNMKDNKEISIKKIVDKPFIVSSDTLKNEWDLYLDETTDVLGKKCSKAVNKKYHSVVAWFCPEVPSSVGPCGYIGLPGAILRLTTSTAIYEATNILPTKEKVKIELPKGKIMQKQAFEKLQKKKIEELQSNDSGKGNVIVL</sequence>
<protein>
    <submittedName>
        <fullName evidence="2">GLPGLI family protein</fullName>
    </submittedName>
</protein>
<keyword evidence="1" id="KW-0732">Signal</keyword>
<comment type="caution">
    <text evidence="2">The sequence shown here is derived from an EMBL/GenBank/DDBJ whole genome shotgun (WGS) entry which is preliminary data.</text>
</comment>
<proteinExistence type="predicted"/>
<accession>A0A3R6DS44</accession>
<dbReference type="InterPro" id="IPR005901">
    <property type="entry name" value="GLPGLI"/>
</dbReference>
<evidence type="ECO:0000313" key="3">
    <source>
        <dbReference type="Proteomes" id="UP000286501"/>
    </source>
</evidence>
<organism evidence="2 3">
    <name type="scientific">Segatella copri</name>
    <dbReference type="NCBI Taxonomy" id="165179"/>
    <lineage>
        <taxon>Bacteria</taxon>
        <taxon>Pseudomonadati</taxon>
        <taxon>Bacteroidota</taxon>
        <taxon>Bacteroidia</taxon>
        <taxon>Bacteroidales</taxon>
        <taxon>Prevotellaceae</taxon>
        <taxon>Segatella</taxon>
    </lineage>
</organism>
<dbReference type="NCBIfam" id="TIGR01200">
    <property type="entry name" value="GLPGLI"/>
    <property type="match status" value="1"/>
</dbReference>
<feature type="chain" id="PRO_5043187980" evidence="1">
    <location>
        <begin position="20"/>
        <end position="232"/>
    </location>
</feature>
<gene>
    <name evidence="2" type="ORF">DW250_07420</name>
</gene>
<evidence type="ECO:0000256" key="1">
    <source>
        <dbReference type="SAM" id="SignalP"/>
    </source>
</evidence>
<dbReference type="Pfam" id="PF09697">
    <property type="entry name" value="Porph_ging"/>
    <property type="match status" value="1"/>
</dbReference>
<dbReference type="EMBL" id="QRIN01000025">
    <property type="protein sequence ID" value="RHG65983.1"/>
    <property type="molecule type" value="Genomic_DNA"/>
</dbReference>
<name>A0A3R6DS44_9BACT</name>
<feature type="signal peptide" evidence="1">
    <location>
        <begin position="1"/>
        <end position="19"/>
    </location>
</feature>
<dbReference type="AlphaFoldDB" id="A0A3R6DS44"/>
<evidence type="ECO:0000313" key="2">
    <source>
        <dbReference type="EMBL" id="RHG65983.1"/>
    </source>
</evidence>